<dbReference type="AlphaFoldDB" id="A0A397JE24"/>
<dbReference type="EMBL" id="PQFF01000046">
    <property type="protein sequence ID" value="RHZ86569.1"/>
    <property type="molecule type" value="Genomic_DNA"/>
</dbReference>
<dbReference type="InterPro" id="IPR018631">
    <property type="entry name" value="AAA-ATPase-like_dom"/>
</dbReference>
<organism evidence="2 3">
    <name type="scientific">Diversispora epigaea</name>
    <dbReference type="NCBI Taxonomy" id="1348612"/>
    <lineage>
        <taxon>Eukaryota</taxon>
        <taxon>Fungi</taxon>
        <taxon>Fungi incertae sedis</taxon>
        <taxon>Mucoromycota</taxon>
        <taxon>Glomeromycotina</taxon>
        <taxon>Glomeromycetes</taxon>
        <taxon>Diversisporales</taxon>
        <taxon>Diversisporaceae</taxon>
        <taxon>Diversispora</taxon>
    </lineage>
</organism>
<keyword evidence="3" id="KW-1185">Reference proteome</keyword>
<dbReference type="Pfam" id="PF08011">
    <property type="entry name" value="PDDEXK_9"/>
    <property type="match status" value="1"/>
</dbReference>
<feature type="domain" description="AAA-ATPase-like" evidence="1">
    <location>
        <begin position="53"/>
        <end position="282"/>
    </location>
</feature>
<dbReference type="OrthoDB" id="5584915at2759"/>
<dbReference type="PANTHER" id="PTHR34825:SF1">
    <property type="entry name" value="AAA-ATPASE-LIKE DOMAIN-CONTAINING PROTEIN"/>
    <property type="match status" value="1"/>
</dbReference>
<evidence type="ECO:0000259" key="1">
    <source>
        <dbReference type="Pfam" id="PF09820"/>
    </source>
</evidence>
<accession>A0A397JE24</accession>
<dbReference type="Pfam" id="PF09820">
    <property type="entry name" value="AAA-ATPase_like"/>
    <property type="match status" value="1"/>
</dbReference>
<dbReference type="PANTHER" id="PTHR34825">
    <property type="entry name" value="CONSERVED PROTEIN, WITH A WEAK D-GALACTARATE DEHYDRATASE/ALTRONATE HYDROLASE DOMAIN"/>
    <property type="match status" value="1"/>
</dbReference>
<reference evidence="2 3" key="1">
    <citation type="submission" date="2018-08" db="EMBL/GenBank/DDBJ databases">
        <title>Genome and evolution of the arbuscular mycorrhizal fungus Diversispora epigaea (formerly Glomus versiforme) and its bacterial endosymbionts.</title>
        <authorList>
            <person name="Sun X."/>
            <person name="Fei Z."/>
            <person name="Harrison M."/>
        </authorList>
    </citation>
    <scope>NUCLEOTIDE SEQUENCE [LARGE SCALE GENOMIC DNA]</scope>
    <source>
        <strain evidence="2 3">IT104</strain>
    </source>
</reference>
<proteinExistence type="predicted"/>
<gene>
    <name evidence="2" type="ORF">Glove_49g29</name>
</gene>
<sequence length="627" mass="72766">MKIFLLWNSKHSKFNCSYKLEDQRVVMLGSKFEPYTKNLNNARVVFGASVIVGDDNFEKIINSHLTFVDKSMLVKEFIESSDFVSLILRPRRFGKSTNLSMLNHFFKIPNSKEENDISRKLFEKLKISNEKEIIQEHFAQYPVIHITLKELTAHSETWDKMMIRLRVLMAKIYDEHYYLIDNLHPHELMNFQKILNKDPTYSESELVSALQELSIYLRRHYKKECIVLIDEYDSPMKHAYNKGYYEVANGFFKGMFSSLLKSNSENVTKAMLVGVLRIAKSGFLSGLKNIKVYPLYKESLFPLYLDKFGFTSDEVELLLPLCKDLKIDDVREWYDGYIAGGTIHLYNPWSIANLLSDGILDTYWTDTGSTQTLEKCLWRASSSFKESVGKLLKGENITNVKIQDDLRYSHLGQYQDSAIWTLLYYAGYLTMNSEKHLVIPNKEIRSEWHRWVINVPFFTKGQTITSMLDNLLHGNLNLFSKEFENMIVDTLSYYEVGGSQSGTKAEYVYHAFCLGMFANARDRGFIVRSNREDGFGRYDVKIVPKPGVDETAIIIEFKVVRDKKDLHDMAQEGLLQIEEKRYRVGLEENVKRLLEIGIAFEGKKACVLGHLLHRTDEGTWKKDLISD</sequence>
<comment type="caution">
    <text evidence="2">The sequence shown here is derived from an EMBL/GenBank/DDBJ whole genome shotgun (WGS) entry which is preliminary data.</text>
</comment>
<evidence type="ECO:0000313" key="3">
    <source>
        <dbReference type="Proteomes" id="UP000266861"/>
    </source>
</evidence>
<dbReference type="STRING" id="1348612.A0A397JE24"/>
<protein>
    <recommendedName>
        <fullName evidence="1">AAA-ATPase-like domain-containing protein</fullName>
    </recommendedName>
</protein>
<dbReference type="Proteomes" id="UP000266861">
    <property type="component" value="Unassembled WGS sequence"/>
</dbReference>
<dbReference type="InterPro" id="IPR012547">
    <property type="entry name" value="PDDEXK_9"/>
</dbReference>
<name>A0A397JE24_9GLOM</name>
<evidence type="ECO:0000313" key="2">
    <source>
        <dbReference type="EMBL" id="RHZ86569.1"/>
    </source>
</evidence>